<evidence type="ECO:0000313" key="3">
    <source>
        <dbReference type="Proteomes" id="UP000826271"/>
    </source>
</evidence>
<feature type="compositionally biased region" description="Basic and acidic residues" evidence="1">
    <location>
        <begin position="245"/>
        <end position="254"/>
    </location>
</feature>
<gene>
    <name evidence="2" type="ORF">BUALT_Bualt05G0031500</name>
</gene>
<evidence type="ECO:0000256" key="1">
    <source>
        <dbReference type="SAM" id="MobiDB-lite"/>
    </source>
</evidence>
<dbReference type="Proteomes" id="UP000826271">
    <property type="component" value="Unassembled WGS sequence"/>
</dbReference>
<comment type="caution">
    <text evidence="2">The sequence shown here is derived from an EMBL/GenBank/DDBJ whole genome shotgun (WGS) entry which is preliminary data.</text>
</comment>
<reference evidence="2" key="1">
    <citation type="submission" date="2019-10" db="EMBL/GenBank/DDBJ databases">
        <authorList>
            <person name="Zhang R."/>
            <person name="Pan Y."/>
            <person name="Wang J."/>
            <person name="Ma R."/>
            <person name="Yu S."/>
        </authorList>
    </citation>
    <scope>NUCLEOTIDE SEQUENCE</scope>
    <source>
        <strain evidence="2">LA-IB0</strain>
        <tissue evidence="2">Leaf</tissue>
    </source>
</reference>
<dbReference type="EMBL" id="WHWC01000005">
    <property type="protein sequence ID" value="KAG8382005.1"/>
    <property type="molecule type" value="Genomic_DNA"/>
</dbReference>
<evidence type="ECO:0008006" key="4">
    <source>
        <dbReference type="Google" id="ProtNLM"/>
    </source>
</evidence>
<evidence type="ECO:0000313" key="2">
    <source>
        <dbReference type="EMBL" id="KAG8382005.1"/>
    </source>
</evidence>
<accession>A0AAV6XSL2</accession>
<protein>
    <recommendedName>
        <fullName evidence="4">Aminotransferase-like plant mobile domain-containing protein</fullName>
    </recommendedName>
</protein>
<proteinExistence type="predicted"/>
<organism evidence="2 3">
    <name type="scientific">Buddleja alternifolia</name>
    <dbReference type="NCBI Taxonomy" id="168488"/>
    <lineage>
        <taxon>Eukaryota</taxon>
        <taxon>Viridiplantae</taxon>
        <taxon>Streptophyta</taxon>
        <taxon>Embryophyta</taxon>
        <taxon>Tracheophyta</taxon>
        <taxon>Spermatophyta</taxon>
        <taxon>Magnoliopsida</taxon>
        <taxon>eudicotyledons</taxon>
        <taxon>Gunneridae</taxon>
        <taxon>Pentapetalae</taxon>
        <taxon>asterids</taxon>
        <taxon>lamiids</taxon>
        <taxon>Lamiales</taxon>
        <taxon>Scrophulariaceae</taxon>
        <taxon>Buddlejeae</taxon>
        <taxon>Buddleja</taxon>
    </lineage>
</organism>
<sequence>MVKALSKISERRGLTQEELDCCTRALVLLLIGTNILCTKGVSPIYLELLKDIDQIRDYAWGIALLACVKVGLQRKKSHISYNAHFFTAFMIEHCHVIGRTLFPGQEFHTDNLPMEFSLQRGLYERLRHRAKINYNQKNREEFMEALRSITEADIMVIHDPSLSSTSFLVENEFSGHKDALSNVHSSRKKSRQGAKQDWTTVHVFFIAAWENLNQNDGNELDMLEQMNPQPIEETERAANRTHSSPAHEGEHDMLESSQLDPQHMDEVERINVLIFLHLMY</sequence>
<dbReference type="AlphaFoldDB" id="A0AAV6XSL2"/>
<keyword evidence="3" id="KW-1185">Reference proteome</keyword>
<name>A0AAV6XSL2_9LAMI</name>
<feature type="region of interest" description="Disordered" evidence="1">
    <location>
        <begin position="234"/>
        <end position="262"/>
    </location>
</feature>